<dbReference type="SMART" id="SM00530">
    <property type="entry name" value="HTH_XRE"/>
    <property type="match status" value="1"/>
</dbReference>
<dbReference type="CDD" id="cd00093">
    <property type="entry name" value="HTH_XRE"/>
    <property type="match status" value="1"/>
</dbReference>
<evidence type="ECO:0000256" key="1">
    <source>
        <dbReference type="ARBA" id="ARBA00023125"/>
    </source>
</evidence>
<name>A0ABU8MVV4_9PSEU</name>
<evidence type="ECO:0000313" key="4">
    <source>
        <dbReference type="Proteomes" id="UP001385809"/>
    </source>
</evidence>
<dbReference type="PANTHER" id="PTHR46797">
    <property type="entry name" value="HTH-TYPE TRANSCRIPTIONAL REGULATOR"/>
    <property type="match status" value="1"/>
</dbReference>
<organism evidence="3 4">
    <name type="scientific">Actinomycetospora aurantiaca</name>
    <dbReference type="NCBI Taxonomy" id="3129233"/>
    <lineage>
        <taxon>Bacteria</taxon>
        <taxon>Bacillati</taxon>
        <taxon>Actinomycetota</taxon>
        <taxon>Actinomycetes</taxon>
        <taxon>Pseudonocardiales</taxon>
        <taxon>Pseudonocardiaceae</taxon>
        <taxon>Actinomycetospora</taxon>
    </lineage>
</organism>
<comment type="caution">
    <text evidence="3">The sequence shown here is derived from an EMBL/GenBank/DDBJ whole genome shotgun (WGS) entry which is preliminary data.</text>
</comment>
<dbReference type="RefSeq" id="WP_337698002.1">
    <property type="nucleotide sequence ID" value="NZ_JBBEGN010000022.1"/>
</dbReference>
<gene>
    <name evidence="3" type="ORF">WCD74_26995</name>
</gene>
<evidence type="ECO:0000259" key="2">
    <source>
        <dbReference type="PROSITE" id="PS50943"/>
    </source>
</evidence>
<keyword evidence="1" id="KW-0238">DNA-binding</keyword>
<dbReference type="Gene3D" id="1.10.260.40">
    <property type="entry name" value="lambda repressor-like DNA-binding domains"/>
    <property type="match status" value="1"/>
</dbReference>
<keyword evidence="4" id="KW-1185">Reference proteome</keyword>
<proteinExistence type="predicted"/>
<dbReference type="PROSITE" id="PS50943">
    <property type="entry name" value="HTH_CROC1"/>
    <property type="match status" value="1"/>
</dbReference>
<dbReference type="InterPro" id="IPR050807">
    <property type="entry name" value="TransReg_Diox_bact_type"/>
</dbReference>
<feature type="domain" description="HTH cro/C1-type" evidence="2">
    <location>
        <begin position="52"/>
        <end position="106"/>
    </location>
</feature>
<accession>A0ABU8MVV4</accession>
<dbReference type="Proteomes" id="UP001385809">
    <property type="component" value="Unassembled WGS sequence"/>
</dbReference>
<reference evidence="3 4" key="1">
    <citation type="submission" date="2024-03" db="EMBL/GenBank/DDBJ databases">
        <title>Actinomycetospora sp. OC33-EN08, a novel actinomycete isolated from wild orchid (Aerides multiflora).</title>
        <authorList>
            <person name="Suriyachadkun C."/>
        </authorList>
    </citation>
    <scope>NUCLEOTIDE SEQUENCE [LARGE SCALE GENOMIC DNA]</scope>
    <source>
        <strain evidence="3 4">OC33-EN08</strain>
    </source>
</reference>
<dbReference type="PANTHER" id="PTHR46797:SF1">
    <property type="entry name" value="METHYLPHOSPHONATE SYNTHASE"/>
    <property type="match status" value="1"/>
</dbReference>
<dbReference type="EMBL" id="JBBEGN010000022">
    <property type="protein sequence ID" value="MEJ2871435.1"/>
    <property type="molecule type" value="Genomic_DNA"/>
</dbReference>
<evidence type="ECO:0000313" key="3">
    <source>
        <dbReference type="EMBL" id="MEJ2871435.1"/>
    </source>
</evidence>
<dbReference type="InterPro" id="IPR001387">
    <property type="entry name" value="Cro/C1-type_HTH"/>
</dbReference>
<protein>
    <submittedName>
        <fullName evidence="3">Helix-turn-helix transcriptional regulator</fullName>
    </submittedName>
</protein>
<sequence>MGELIRLDERRRERAAAGTDDPFVHVEATNESFVPRGTGPEPLWREVVGRRLRAVRRDRGERLADTAARAGISPQYLSEVERGRKDPSSETLAAVAGALGVPLRQLVGLAHADLARGAGGRGPVLLAA</sequence>
<dbReference type="Pfam" id="PF01381">
    <property type="entry name" value="HTH_3"/>
    <property type="match status" value="1"/>
</dbReference>
<dbReference type="SUPFAM" id="SSF47413">
    <property type="entry name" value="lambda repressor-like DNA-binding domains"/>
    <property type="match status" value="1"/>
</dbReference>
<dbReference type="InterPro" id="IPR010982">
    <property type="entry name" value="Lambda_DNA-bd_dom_sf"/>
</dbReference>